<dbReference type="Proteomes" id="UP000868349">
    <property type="component" value="Unassembled WGS sequence"/>
</dbReference>
<reference evidence="1" key="1">
    <citation type="submission" date="2017-02" db="EMBL/GenBank/DDBJ databases">
        <title>Shigella draft genomes.</title>
        <authorList>
            <person name="Weis A.M."/>
            <person name="Weimer B.C."/>
            <person name="Gilpin B."/>
        </authorList>
    </citation>
    <scope>NUCLEOTIDE SEQUENCE [LARGE SCALE GENOMIC DNA]</scope>
    <source>
        <strain evidence="1">BCW_4868</strain>
    </source>
</reference>
<accession>A0A1S9IVR8</accession>
<name>A0A1S9IVR8_SHIBO</name>
<sequence length="122" mass="13868">MSEDLKQNLIALLEEQFIRSDDKVVFDYVMQKKIKSQGYHLQRNFSISISGGRKGFIDCLVTSSDGQQCAIEVDKNSPRNRSLMKLAQLPEGMSGFVLLRDGKHPLRYSENGIDVIRATKFK</sequence>
<evidence type="ECO:0000313" key="1">
    <source>
        <dbReference type="EMBL" id="OOO74755.1"/>
    </source>
</evidence>
<dbReference type="EMBL" id="MSJS02000146">
    <property type="protein sequence ID" value="OOO74755.1"/>
    <property type="molecule type" value="Genomic_DNA"/>
</dbReference>
<gene>
    <name evidence="1" type="ORF">AJR17_024440</name>
</gene>
<comment type="caution">
    <text evidence="1">The sequence shown here is derived from an EMBL/GenBank/DDBJ whole genome shotgun (WGS) entry which is preliminary data.</text>
</comment>
<evidence type="ECO:0008006" key="2">
    <source>
        <dbReference type="Google" id="ProtNLM"/>
    </source>
</evidence>
<proteinExistence type="predicted"/>
<protein>
    <recommendedName>
        <fullName evidence="2">Fels-1 prophage protein</fullName>
    </recommendedName>
</protein>
<organism evidence="1">
    <name type="scientific">Shigella boydii</name>
    <dbReference type="NCBI Taxonomy" id="621"/>
    <lineage>
        <taxon>Bacteria</taxon>
        <taxon>Pseudomonadati</taxon>
        <taxon>Pseudomonadota</taxon>
        <taxon>Gammaproteobacteria</taxon>
        <taxon>Enterobacterales</taxon>
        <taxon>Enterobacteriaceae</taxon>
        <taxon>Shigella</taxon>
    </lineage>
</organism>
<dbReference type="AlphaFoldDB" id="A0A1S9IVR8"/>
<dbReference type="RefSeq" id="WP_001287835.1">
    <property type="nucleotide sequence ID" value="NZ_MSJS02000146.1"/>
</dbReference>